<dbReference type="EMBL" id="VMQU01000083">
    <property type="protein sequence ID" value="TVS86327.1"/>
    <property type="molecule type" value="Genomic_DNA"/>
</dbReference>
<evidence type="ECO:0000256" key="2">
    <source>
        <dbReference type="ARBA" id="ARBA00022679"/>
    </source>
</evidence>
<evidence type="ECO:0000256" key="1">
    <source>
        <dbReference type="ARBA" id="ARBA00022603"/>
    </source>
</evidence>
<sequence>MDQPRVLEFTSSPLREHGAEPTCNLVHVPVDLRHDWPAGSCPDAVRRRAASAKLTLSP</sequence>
<dbReference type="InterPro" id="IPR007213">
    <property type="entry name" value="Ppm1/Ppm2/Tcmp"/>
</dbReference>
<dbReference type="AlphaFoldDB" id="A0A557XKM7"/>
<comment type="caution">
    <text evidence="3">The sequence shown here is derived from an EMBL/GenBank/DDBJ whole genome shotgun (WGS) entry which is preliminary data.</text>
</comment>
<keyword evidence="2 3" id="KW-0808">Transferase</keyword>
<dbReference type="Pfam" id="PF04072">
    <property type="entry name" value="LCM"/>
    <property type="match status" value="1"/>
</dbReference>
<dbReference type="GO" id="GO:0032259">
    <property type="term" value="P:methylation"/>
    <property type="evidence" value="ECO:0007669"/>
    <property type="project" value="UniProtKB-KW"/>
</dbReference>
<keyword evidence="1 3" id="KW-0489">Methyltransferase</keyword>
<dbReference type="OrthoDB" id="9806164at2"/>
<evidence type="ECO:0000313" key="4">
    <source>
        <dbReference type="Proteomes" id="UP000320513"/>
    </source>
</evidence>
<dbReference type="InterPro" id="IPR029063">
    <property type="entry name" value="SAM-dependent_MTases_sf"/>
</dbReference>
<dbReference type="GO" id="GO:0008168">
    <property type="term" value="F:methyltransferase activity"/>
    <property type="evidence" value="ECO:0007669"/>
    <property type="project" value="UniProtKB-KW"/>
</dbReference>
<dbReference type="Proteomes" id="UP000320513">
    <property type="component" value="Unassembled WGS sequence"/>
</dbReference>
<evidence type="ECO:0000313" key="3">
    <source>
        <dbReference type="EMBL" id="TVS86327.1"/>
    </source>
</evidence>
<gene>
    <name evidence="3" type="ORF">FPZ47_18170</name>
</gene>
<protein>
    <submittedName>
        <fullName evidence="3">Class I SAM-dependent methyltransferase</fullName>
    </submittedName>
</protein>
<dbReference type="SUPFAM" id="SSF53335">
    <property type="entry name" value="S-adenosyl-L-methionine-dependent methyltransferases"/>
    <property type="match status" value="1"/>
</dbReference>
<reference evidence="3 4" key="1">
    <citation type="submission" date="2019-07" db="EMBL/GenBank/DDBJ databases">
        <title>New Mycobacterium species.</title>
        <authorList>
            <person name="Tortoli E."/>
            <person name="Ghielmetti G."/>
            <person name="Friedel U."/>
            <person name="Trovato A."/>
        </authorList>
    </citation>
    <scope>NUCLEOTIDE SEQUENCE [LARGE SCALE GENOMIC DNA]</scope>
    <source>
        <strain evidence="3 4">16-83</strain>
    </source>
</reference>
<proteinExistence type="predicted"/>
<keyword evidence="4" id="KW-1185">Reference proteome</keyword>
<accession>A0A557XKM7</accession>
<name>A0A557XKM7_9MYCO</name>
<dbReference type="Gene3D" id="3.40.50.150">
    <property type="entry name" value="Vaccinia Virus protein VP39"/>
    <property type="match status" value="1"/>
</dbReference>
<organism evidence="3 4">
    <name type="scientific">Mycobacterium helveticum</name>
    <dbReference type="NCBI Taxonomy" id="2592811"/>
    <lineage>
        <taxon>Bacteria</taxon>
        <taxon>Bacillati</taxon>
        <taxon>Actinomycetota</taxon>
        <taxon>Actinomycetes</taxon>
        <taxon>Mycobacteriales</taxon>
        <taxon>Mycobacteriaceae</taxon>
        <taxon>Mycobacterium</taxon>
    </lineage>
</organism>